<comment type="caution">
    <text evidence="3">The sequence shown here is derived from an EMBL/GenBank/DDBJ whole genome shotgun (WGS) entry which is preliminary data.</text>
</comment>
<feature type="transmembrane region" description="Helical" evidence="1">
    <location>
        <begin position="154"/>
        <end position="174"/>
    </location>
</feature>
<organism evidence="3 4">
    <name type="scientific">Pseudonocardia sulfidoxydans NBRC 16205</name>
    <dbReference type="NCBI Taxonomy" id="1223511"/>
    <lineage>
        <taxon>Bacteria</taxon>
        <taxon>Bacillati</taxon>
        <taxon>Actinomycetota</taxon>
        <taxon>Actinomycetes</taxon>
        <taxon>Pseudonocardiales</taxon>
        <taxon>Pseudonocardiaceae</taxon>
        <taxon>Pseudonocardia</taxon>
    </lineage>
</organism>
<feature type="transmembrane region" description="Helical" evidence="1">
    <location>
        <begin position="247"/>
        <end position="268"/>
    </location>
</feature>
<reference evidence="3 4" key="1">
    <citation type="submission" date="2019-07" db="EMBL/GenBank/DDBJ databases">
        <title>Whole genome shotgun sequence of Pseudonocardia sulfidoxydans NBRC 16205.</title>
        <authorList>
            <person name="Hosoyama A."/>
            <person name="Uohara A."/>
            <person name="Ohji S."/>
            <person name="Ichikawa N."/>
        </authorList>
    </citation>
    <scope>NUCLEOTIDE SEQUENCE [LARGE SCALE GENOMIC DNA]</scope>
    <source>
        <strain evidence="3 4">NBRC 16205</strain>
    </source>
</reference>
<dbReference type="OrthoDB" id="4552598at2"/>
<proteinExistence type="predicted"/>
<feature type="transmembrane region" description="Helical" evidence="1">
    <location>
        <begin position="71"/>
        <end position="92"/>
    </location>
</feature>
<evidence type="ECO:0000313" key="4">
    <source>
        <dbReference type="Proteomes" id="UP000321685"/>
    </source>
</evidence>
<keyword evidence="1" id="KW-0812">Transmembrane</keyword>
<feature type="domain" description="DUF1206" evidence="2">
    <location>
        <begin position="204"/>
        <end position="271"/>
    </location>
</feature>
<dbReference type="EMBL" id="BJVJ01000032">
    <property type="protein sequence ID" value="GEL24341.1"/>
    <property type="molecule type" value="Genomic_DNA"/>
</dbReference>
<dbReference type="RefSeq" id="WP_147109067.1">
    <property type="nucleotide sequence ID" value="NZ_BJVJ01000032.1"/>
</dbReference>
<dbReference type="Pfam" id="PF06724">
    <property type="entry name" value="DUF1206"/>
    <property type="match status" value="3"/>
</dbReference>
<name>A0A511DHS9_9PSEU</name>
<keyword evidence="1" id="KW-0472">Membrane</keyword>
<protein>
    <recommendedName>
        <fullName evidence="2">DUF1206 domain-containing protein</fullName>
    </recommendedName>
</protein>
<feature type="transmembrane region" description="Helical" evidence="1">
    <location>
        <begin position="113"/>
        <end position="134"/>
    </location>
</feature>
<feature type="transmembrane region" description="Helical" evidence="1">
    <location>
        <begin position="26"/>
        <end position="51"/>
    </location>
</feature>
<sequence>MVGVPSAASDAAGTVRDAARSTPAAVAVRVGILAYGLTHLLIAWLALQVAFGDSGQRTDQQGAFQTLAGGTAGRVLLWVLALGFAAVALWRAGEAAAGFSYRASRKEEVFSRVSSGAKAVIFAALTVLAVRTALGGSSGGGGQEAAAGVLGRPGGQWIVGIAGVVIVVVGAVTAKHGWEKTFTKDMTLPLDTRARQAAVRTGQVGTIAKGVVTALVGVLVVVAAVRFDPNQANGLDSALKTLAAQPFGSVLLVVVALGLAAFGVFCAFDARCHRV</sequence>
<feature type="domain" description="DUF1206" evidence="2">
    <location>
        <begin position="116"/>
        <end position="178"/>
    </location>
</feature>
<gene>
    <name evidence="3" type="ORF">PSU4_32950</name>
</gene>
<evidence type="ECO:0000259" key="2">
    <source>
        <dbReference type="Pfam" id="PF06724"/>
    </source>
</evidence>
<dbReference type="AlphaFoldDB" id="A0A511DHS9"/>
<evidence type="ECO:0000256" key="1">
    <source>
        <dbReference type="SAM" id="Phobius"/>
    </source>
</evidence>
<keyword evidence="4" id="KW-1185">Reference proteome</keyword>
<keyword evidence="1" id="KW-1133">Transmembrane helix</keyword>
<feature type="transmembrane region" description="Helical" evidence="1">
    <location>
        <begin position="207"/>
        <end position="227"/>
    </location>
</feature>
<dbReference type="Proteomes" id="UP000321685">
    <property type="component" value="Unassembled WGS sequence"/>
</dbReference>
<feature type="domain" description="DUF1206" evidence="2">
    <location>
        <begin position="30"/>
        <end position="96"/>
    </location>
</feature>
<accession>A0A511DHS9</accession>
<evidence type="ECO:0000313" key="3">
    <source>
        <dbReference type="EMBL" id="GEL24341.1"/>
    </source>
</evidence>
<dbReference type="InterPro" id="IPR009597">
    <property type="entry name" value="DUF1206"/>
</dbReference>